<dbReference type="InterPro" id="IPR023393">
    <property type="entry name" value="START-like_dom_sf"/>
</dbReference>
<comment type="caution">
    <text evidence="3">The sequence shown here is derived from an EMBL/GenBank/DDBJ whole genome shotgun (WGS) entry which is preliminary data.</text>
</comment>
<dbReference type="Pfam" id="PF08327">
    <property type="entry name" value="AHSA1"/>
    <property type="match status" value="1"/>
</dbReference>
<accession>A0ABS1SAY9</accession>
<dbReference type="Gene3D" id="3.30.530.20">
    <property type="match status" value="1"/>
</dbReference>
<dbReference type="EMBL" id="QYAC01000001">
    <property type="protein sequence ID" value="MBL3677710.1"/>
    <property type="molecule type" value="Genomic_DNA"/>
</dbReference>
<dbReference type="SUPFAM" id="SSF55961">
    <property type="entry name" value="Bet v1-like"/>
    <property type="match status" value="1"/>
</dbReference>
<organism evidence="3 4">
    <name type="scientific">Leucobacter chromiireducens subsp. solipictus</name>
    <dbReference type="NCBI Taxonomy" id="398235"/>
    <lineage>
        <taxon>Bacteria</taxon>
        <taxon>Bacillati</taxon>
        <taxon>Actinomycetota</taxon>
        <taxon>Actinomycetes</taxon>
        <taxon>Micrococcales</taxon>
        <taxon>Microbacteriaceae</taxon>
        <taxon>Leucobacter</taxon>
    </lineage>
</organism>
<comment type="similarity">
    <text evidence="1">Belongs to the AHA1 family.</text>
</comment>
<name>A0ABS1SAY9_9MICO</name>
<protein>
    <submittedName>
        <fullName evidence="3">SRPBCC domain-containing protein</fullName>
    </submittedName>
</protein>
<dbReference type="InterPro" id="IPR013538">
    <property type="entry name" value="ASHA1/2-like_C"/>
</dbReference>
<evidence type="ECO:0000313" key="4">
    <source>
        <dbReference type="Proteomes" id="UP001645859"/>
    </source>
</evidence>
<feature type="domain" description="Activator of Hsp90 ATPase homologue 1/2-like C-terminal" evidence="2">
    <location>
        <begin position="17"/>
        <end position="148"/>
    </location>
</feature>
<evidence type="ECO:0000259" key="2">
    <source>
        <dbReference type="Pfam" id="PF08327"/>
    </source>
</evidence>
<proteinExistence type="inferred from homology"/>
<keyword evidence="4" id="KW-1185">Reference proteome</keyword>
<gene>
    <name evidence="3" type="ORF">D3230_00095</name>
</gene>
<dbReference type="RefSeq" id="WP_202342995.1">
    <property type="nucleotide sequence ID" value="NZ_BAAAPI010000009.1"/>
</dbReference>
<evidence type="ECO:0000313" key="3">
    <source>
        <dbReference type="EMBL" id="MBL3677710.1"/>
    </source>
</evidence>
<dbReference type="Proteomes" id="UP001645859">
    <property type="component" value="Unassembled WGS sequence"/>
</dbReference>
<reference evidence="3 4" key="1">
    <citation type="submission" date="2018-09" db="EMBL/GenBank/DDBJ databases">
        <title>Comparative genomics of Leucobacter spp.</title>
        <authorList>
            <person name="Reis A.C."/>
            <person name="Kolvenbach B.A."/>
            <person name="Corvini P.F.X."/>
            <person name="Nunes O.C."/>
        </authorList>
    </citation>
    <scope>NUCLEOTIDE SEQUENCE [LARGE SCALE GENOMIC DNA]</scope>
    <source>
        <strain evidence="3 4">TAN 31504</strain>
    </source>
</reference>
<evidence type="ECO:0000256" key="1">
    <source>
        <dbReference type="ARBA" id="ARBA00006817"/>
    </source>
</evidence>
<dbReference type="CDD" id="cd07814">
    <property type="entry name" value="SRPBCC_CalC_Aha1-like"/>
    <property type="match status" value="1"/>
</dbReference>
<sequence length="152" mass="15994">MTGVTATGIAIDRTTAASPDAVFAALSEADAFAHWFGGPDVEVPADRLVFTAEPGAPWSATMVLPDGNTIDWAGRFVRVEPPHAFSFTLTDQPGADALADAVPVTVTIVPADGGAALHMTQETPGFPEEQKAATLEGWQLFFDEILKLAEAR</sequence>